<evidence type="ECO:0000256" key="1">
    <source>
        <dbReference type="SAM" id="SignalP"/>
    </source>
</evidence>
<dbReference type="Proteomes" id="UP000199012">
    <property type="component" value="Unassembled WGS sequence"/>
</dbReference>
<dbReference type="RefSeq" id="WP_090030932.1">
    <property type="nucleotide sequence ID" value="NZ_BONM01000012.1"/>
</dbReference>
<evidence type="ECO:0000313" key="4">
    <source>
        <dbReference type="Proteomes" id="UP000199012"/>
    </source>
</evidence>
<feature type="domain" description="Septum formation-related" evidence="2">
    <location>
        <begin position="64"/>
        <end position="166"/>
    </location>
</feature>
<evidence type="ECO:0000313" key="3">
    <source>
        <dbReference type="EMBL" id="SFA85598.1"/>
    </source>
</evidence>
<dbReference type="Pfam" id="PF13845">
    <property type="entry name" value="Septum_form"/>
    <property type="match status" value="1"/>
</dbReference>
<feature type="chain" id="PRO_5038894830" evidence="1">
    <location>
        <begin position="28"/>
        <end position="178"/>
    </location>
</feature>
<gene>
    <name evidence="3" type="ORF">SAMN05421867_102313</name>
</gene>
<dbReference type="EMBL" id="FOKA01000002">
    <property type="protein sequence ID" value="SFA85598.1"/>
    <property type="molecule type" value="Genomic_DNA"/>
</dbReference>
<keyword evidence="1" id="KW-0732">Signal</keyword>
<feature type="signal peptide" evidence="1">
    <location>
        <begin position="1"/>
        <end position="27"/>
    </location>
</feature>
<reference evidence="3 4" key="1">
    <citation type="submission" date="2016-10" db="EMBL/GenBank/DDBJ databases">
        <authorList>
            <person name="de Groot N.N."/>
        </authorList>
    </citation>
    <scope>NUCLEOTIDE SEQUENCE [LARGE SCALE GENOMIC DNA]</scope>
    <source>
        <strain evidence="3 4">CGMCC 4.6945</strain>
    </source>
</reference>
<keyword evidence="4" id="KW-1185">Reference proteome</keyword>
<organism evidence="3 4">
    <name type="scientific">Cellulomonas marina</name>
    <dbReference type="NCBI Taxonomy" id="988821"/>
    <lineage>
        <taxon>Bacteria</taxon>
        <taxon>Bacillati</taxon>
        <taxon>Actinomycetota</taxon>
        <taxon>Actinomycetes</taxon>
        <taxon>Micrococcales</taxon>
        <taxon>Cellulomonadaceae</taxon>
        <taxon>Cellulomonas</taxon>
    </lineage>
</organism>
<dbReference type="STRING" id="988821.SAMN05421867_102313"/>
<sequence length="178" mass="18810">MPSSLVRPVVSRALVAGTALTAVTLLAGCSAVQSLVGGVEPERDEETGEVMAAVEANAFALRVGDCIDADEEFTEEVQDVASVPTVPCDQAHDSEIYAATEMTDETYPGDETVASAADEFCYGEFESFVGLPYEDSVLYFSAMYPSPESWELGDDREILCVVVDEAGGRTATMADAGV</sequence>
<accession>A0A1I0WBF4</accession>
<name>A0A1I0WBF4_9CELL</name>
<dbReference type="AlphaFoldDB" id="A0A1I0WBF4"/>
<protein>
    <submittedName>
        <fullName evidence="3">Septum formation</fullName>
    </submittedName>
</protein>
<dbReference type="InterPro" id="IPR026004">
    <property type="entry name" value="Septum_form"/>
</dbReference>
<dbReference type="OrthoDB" id="3628931at2"/>
<proteinExistence type="predicted"/>
<dbReference type="PROSITE" id="PS51257">
    <property type="entry name" value="PROKAR_LIPOPROTEIN"/>
    <property type="match status" value="1"/>
</dbReference>
<evidence type="ECO:0000259" key="2">
    <source>
        <dbReference type="Pfam" id="PF13845"/>
    </source>
</evidence>